<proteinExistence type="predicted"/>
<dbReference type="SUPFAM" id="SSF63411">
    <property type="entry name" value="LuxS/MPP-like metallohydrolase"/>
    <property type="match status" value="1"/>
</dbReference>
<dbReference type="Pfam" id="PF05193">
    <property type="entry name" value="Peptidase_M16_C"/>
    <property type="match status" value="1"/>
</dbReference>
<feature type="signal peptide" evidence="1">
    <location>
        <begin position="1"/>
        <end position="22"/>
    </location>
</feature>
<protein>
    <submittedName>
        <fullName evidence="3">Insulinase family protein</fullName>
    </submittedName>
</protein>
<sequence length="197" mass="21588">MKFTTKITFIILSLFTFNVAFAQSPKAPVSFKLKNGVTVIVAQNAGMGKIYSRLTIEHQNANEQKNVAQVFESFLNKRANAFQSNTNNDGIAPKVSLSVDEANTTTNVADFQQALQFVSDHMTNTTLSEQAFEHLKAQLKDKDDLANVSLADVKAFYANHFDPAQTFITIAGDIDVSTAKAMANKAFGDWKTQTAAL</sequence>
<keyword evidence="4" id="KW-1185">Reference proteome</keyword>
<evidence type="ECO:0000313" key="4">
    <source>
        <dbReference type="Proteomes" id="UP001336835"/>
    </source>
</evidence>
<organism evidence="3 4">
    <name type="scientific">Pedobacter albus</name>
    <dbReference type="NCBI Taxonomy" id="3113905"/>
    <lineage>
        <taxon>Bacteria</taxon>
        <taxon>Pseudomonadati</taxon>
        <taxon>Bacteroidota</taxon>
        <taxon>Sphingobacteriia</taxon>
        <taxon>Sphingobacteriales</taxon>
        <taxon>Sphingobacteriaceae</taxon>
        <taxon>Pedobacter</taxon>
    </lineage>
</organism>
<evidence type="ECO:0000256" key="1">
    <source>
        <dbReference type="SAM" id="SignalP"/>
    </source>
</evidence>
<name>A0ABU7I8Y0_9SPHI</name>
<evidence type="ECO:0000259" key="2">
    <source>
        <dbReference type="Pfam" id="PF05193"/>
    </source>
</evidence>
<dbReference type="InterPro" id="IPR007863">
    <property type="entry name" value="Peptidase_M16_C"/>
</dbReference>
<dbReference type="Proteomes" id="UP001336835">
    <property type="component" value="Unassembled WGS sequence"/>
</dbReference>
<reference evidence="3 4" key="1">
    <citation type="submission" date="2024-01" db="EMBL/GenBank/DDBJ databases">
        <title>Pedobacter sp. nov., isolated from fresh soil.</title>
        <authorList>
            <person name="Le N.T.T."/>
        </authorList>
    </citation>
    <scope>NUCLEOTIDE SEQUENCE [LARGE SCALE GENOMIC DNA]</scope>
    <source>
        <strain evidence="3 4">KR3-3</strain>
    </source>
</reference>
<dbReference type="RefSeq" id="WP_330108246.1">
    <property type="nucleotide sequence ID" value="NZ_JAZDQT010000002.1"/>
</dbReference>
<dbReference type="Gene3D" id="3.30.830.10">
    <property type="entry name" value="Metalloenzyme, LuxS/M16 peptidase-like"/>
    <property type="match status" value="2"/>
</dbReference>
<evidence type="ECO:0000313" key="3">
    <source>
        <dbReference type="EMBL" id="MEE1945928.1"/>
    </source>
</evidence>
<feature type="chain" id="PRO_5046512518" evidence="1">
    <location>
        <begin position="23"/>
        <end position="197"/>
    </location>
</feature>
<comment type="caution">
    <text evidence="3">The sequence shown here is derived from an EMBL/GenBank/DDBJ whole genome shotgun (WGS) entry which is preliminary data.</text>
</comment>
<accession>A0ABU7I8Y0</accession>
<feature type="domain" description="Peptidase M16 C-terminal" evidence="2">
    <location>
        <begin position="147"/>
        <end position="192"/>
    </location>
</feature>
<gene>
    <name evidence="3" type="ORF">VRU48_12475</name>
</gene>
<dbReference type="InterPro" id="IPR011249">
    <property type="entry name" value="Metalloenz_LuxS/M16"/>
</dbReference>
<dbReference type="EMBL" id="JAZDQT010000002">
    <property type="protein sequence ID" value="MEE1945928.1"/>
    <property type="molecule type" value="Genomic_DNA"/>
</dbReference>
<keyword evidence="1" id="KW-0732">Signal</keyword>